<dbReference type="InterPro" id="IPR050640">
    <property type="entry name" value="Bact_2-comp_sensor_kinase"/>
</dbReference>
<feature type="transmembrane region" description="Helical" evidence="2">
    <location>
        <begin position="92"/>
        <end position="114"/>
    </location>
</feature>
<dbReference type="PANTHER" id="PTHR34220">
    <property type="entry name" value="SENSOR HISTIDINE KINASE YPDA"/>
    <property type="match status" value="1"/>
</dbReference>
<keyword evidence="2" id="KW-0472">Membrane</keyword>
<organism evidence="4 5">
    <name type="scientific">Paraflavitalea soli</name>
    <dbReference type="NCBI Taxonomy" id="2315862"/>
    <lineage>
        <taxon>Bacteria</taxon>
        <taxon>Pseudomonadati</taxon>
        <taxon>Bacteroidota</taxon>
        <taxon>Chitinophagia</taxon>
        <taxon>Chitinophagales</taxon>
        <taxon>Chitinophagaceae</taxon>
        <taxon>Paraflavitalea</taxon>
    </lineage>
</organism>
<feature type="transmembrane region" description="Helical" evidence="2">
    <location>
        <begin position="62"/>
        <end position="80"/>
    </location>
</feature>
<dbReference type="RefSeq" id="WP_119051074.1">
    <property type="nucleotide sequence ID" value="NZ_CP032157.1"/>
</dbReference>
<name>A0A3B7MPF2_9BACT</name>
<reference evidence="4 5" key="1">
    <citation type="submission" date="2018-09" db="EMBL/GenBank/DDBJ databases">
        <title>Genome sequencing of strain 6GH32-13.</title>
        <authorList>
            <person name="Weon H.-Y."/>
            <person name="Heo J."/>
            <person name="Kwon S.-W."/>
        </authorList>
    </citation>
    <scope>NUCLEOTIDE SEQUENCE [LARGE SCALE GENOMIC DNA]</scope>
    <source>
        <strain evidence="4 5">5GH32-13</strain>
    </source>
</reference>
<dbReference type="PANTHER" id="PTHR34220:SF7">
    <property type="entry name" value="SENSOR HISTIDINE KINASE YPDA"/>
    <property type="match status" value="1"/>
</dbReference>
<evidence type="ECO:0000313" key="5">
    <source>
        <dbReference type="Proteomes" id="UP000263900"/>
    </source>
</evidence>
<proteinExistence type="predicted"/>
<evidence type="ECO:0000313" key="4">
    <source>
        <dbReference type="EMBL" id="AXY75193.1"/>
    </source>
</evidence>
<feature type="transmembrane region" description="Helical" evidence="2">
    <location>
        <begin position="27"/>
        <end position="50"/>
    </location>
</feature>
<keyword evidence="2" id="KW-0812">Transmembrane</keyword>
<dbReference type="Pfam" id="PF06580">
    <property type="entry name" value="His_kinase"/>
    <property type="match status" value="1"/>
</dbReference>
<evidence type="ECO:0000259" key="3">
    <source>
        <dbReference type="Pfam" id="PF06580"/>
    </source>
</evidence>
<keyword evidence="2" id="KW-1133">Transmembrane helix</keyword>
<accession>A0A3B7MPF2</accession>
<gene>
    <name evidence="4" type="ORF">D3H65_14915</name>
</gene>
<dbReference type="Proteomes" id="UP000263900">
    <property type="component" value="Chromosome"/>
</dbReference>
<evidence type="ECO:0000256" key="1">
    <source>
        <dbReference type="SAM" id="Coils"/>
    </source>
</evidence>
<dbReference type="SUPFAM" id="SSF55874">
    <property type="entry name" value="ATPase domain of HSP90 chaperone/DNA topoisomerase II/histidine kinase"/>
    <property type="match status" value="1"/>
</dbReference>
<keyword evidence="5" id="KW-1185">Reference proteome</keyword>
<dbReference type="EMBL" id="CP032157">
    <property type="protein sequence ID" value="AXY75193.1"/>
    <property type="molecule type" value="Genomic_DNA"/>
</dbReference>
<dbReference type="InterPro" id="IPR036890">
    <property type="entry name" value="HATPase_C_sf"/>
</dbReference>
<dbReference type="OrthoDB" id="9792992at2"/>
<evidence type="ECO:0000256" key="2">
    <source>
        <dbReference type="SAM" id="Phobius"/>
    </source>
</evidence>
<sequence>MMTKEKARDSIAYILGFKPVKTARHRVLVIVSHLFLWGLFLAMPLLIYRIRILDITFFYRELVTKTFLVILFYVNYYYLLPRFFQRRKIANYFLSITASLLVLCALNITTEYFFREHLRANARHYILAGRTGAGVMAIKDSMVTTASGIPGMPPVELRMEGGTMIHSGAVATQVGFVTATNELDNDSLRRRMRLWKRYFNTRHPNDTMATAVVRAEPAMPFFRTGPGPFNDRSIFWMGFSMVLMNTLSSGVIILLISGFIKLANSLIISEKQKKALENERLNAELNFLKLQINPHFLFNTLNSIYSQAHLKSEQTEYSILKFSQIMRYVLYDSTTEKIPLTKDLEYIRNYIDLQKLRISKNITIQYEVAGVTNDLLIAPLLLITFIENAFKHGISYSSPSAIDIKIGVIGTDLRLTVGNTIIRRPLPTGEAAGGGVGLVNARRRLDVLYPGRYLLDINDNNSIYVVNLKINLDHETEPDQIAHI</sequence>
<dbReference type="GO" id="GO:0000155">
    <property type="term" value="F:phosphorelay sensor kinase activity"/>
    <property type="evidence" value="ECO:0007669"/>
    <property type="project" value="InterPro"/>
</dbReference>
<protein>
    <recommendedName>
        <fullName evidence="3">Signal transduction histidine kinase internal region domain-containing protein</fullName>
    </recommendedName>
</protein>
<dbReference type="InterPro" id="IPR010559">
    <property type="entry name" value="Sig_transdc_His_kin_internal"/>
</dbReference>
<keyword evidence="1" id="KW-0175">Coiled coil</keyword>
<dbReference type="KEGG" id="pseg:D3H65_14915"/>
<feature type="coiled-coil region" evidence="1">
    <location>
        <begin position="266"/>
        <end position="293"/>
    </location>
</feature>
<dbReference type="AlphaFoldDB" id="A0A3B7MPF2"/>
<dbReference type="GO" id="GO:0016020">
    <property type="term" value="C:membrane"/>
    <property type="evidence" value="ECO:0007669"/>
    <property type="project" value="InterPro"/>
</dbReference>
<feature type="transmembrane region" description="Helical" evidence="2">
    <location>
        <begin position="234"/>
        <end position="263"/>
    </location>
</feature>
<feature type="domain" description="Signal transduction histidine kinase internal region" evidence="3">
    <location>
        <begin position="283"/>
        <end position="361"/>
    </location>
</feature>